<keyword evidence="3" id="KW-0378">Hydrolase</keyword>
<dbReference type="GO" id="GO:0110001">
    <property type="term" value="C:toxin-antitoxin complex"/>
    <property type="evidence" value="ECO:0007669"/>
    <property type="project" value="InterPro"/>
</dbReference>
<dbReference type="Proteomes" id="UP000323337">
    <property type="component" value="Unassembled WGS sequence"/>
</dbReference>
<evidence type="ECO:0000313" key="4">
    <source>
        <dbReference type="EMBL" id="TYB33372.1"/>
    </source>
</evidence>
<dbReference type="Pfam" id="PF01934">
    <property type="entry name" value="HepT-like"/>
    <property type="match status" value="1"/>
</dbReference>
<evidence type="ECO:0000256" key="2">
    <source>
        <dbReference type="ARBA" id="ARBA00022722"/>
    </source>
</evidence>
<dbReference type="AlphaFoldDB" id="A0A5D0MLU9"/>
<gene>
    <name evidence="4" type="ORF">FXF49_06670</name>
</gene>
<keyword evidence="1" id="KW-1277">Toxin-antitoxin system</keyword>
<keyword evidence="2" id="KW-0540">Nuclease</keyword>
<organism evidence="4 5">
    <name type="scientific">Flexistipes sinusarabici</name>
    <dbReference type="NCBI Taxonomy" id="2352"/>
    <lineage>
        <taxon>Bacteria</taxon>
        <taxon>Pseudomonadati</taxon>
        <taxon>Deferribacterota</taxon>
        <taxon>Deferribacteres</taxon>
        <taxon>Deferribacterales</taxon>
        <taxon>Flexistipitaceae</taxon>
        <taxon>Flexistipes</taxon>
    </lineage>
</organism>
<evidence type="ECO:0000256" key="3">
    <source>
        <dbReference type="ARBA" id="ARBA00022801"/>
    </source>
</evidence>
<evidence type="ECO:0000256" key="1">
    <source>
        <dbReference type="ARBA" id="ARBA00022649"/>
    </source>
</evidence>
<comment type="caution">
    <text evidence="4">The sequence shown here is derived from an EMBL/GenBank/DDBJ whole genome shotgun (WGS) entry which is preliminary data.</text>
</comment>
<sequence length="111" mass="13029">MDFILKSIDLIEKRFSGIDSGEDFLKNDENLEKFDSISMRLQTIGENIKNLYKNNPEILENFATKDYWSSIIKVMGIISHHYINIDADIVYDICKNELEDLREKVIAIKKR</sequence>
<name>A0A5D0MLU9_FLESI</name>
<proteinExistence type="predicted"/>
<dbReference type="GO" id="GO:0004540">
    <property type="term" value="F:RNA nuclease activity"/>
    <property type="evidence" value="ECO:0007669"/>
    <property type="project" value="InterPro"/>
</dbReference>
<protein>
    <submittedName>
        <fullName evidence="4">DUF86 domain-containing protein</fullName>
    </submittedName>
</protein>
<accession>A0A5D0MLU9</accession>
<dbReference type="EMBL" id="VSIV01000158">
    <property type="protein sequence ID" value="TYB33372.1"/>
    <property type="molecule type" value="Genomic_DNA"/>
</dbReference>
<evidence type="ECO:0000313" key="5">
    <source>
        <dbReference type="Proteomes" id="UP000323337"/>
    </source>
</evidence>
<reference evidence="4 5" key="1">
    <citation type="submission" date="2019-08" db="EMBL/GenBank/DDBJ databases">
        <title>Genomic characterization of a novel candidate phylum (ARYD3) from a high temperature, high salinity tertiary oil reservoir in north central Oklahoma, USA.</title>
        <authorList>
            <person name="Youssef N.H."/>
            <person name="Yadav A."/>
            <person name="Elshahed M.S."/>
        </authorList>
    </citation>
    <scope>NUCLEOTIDE SEQUENCE [LARGE SCALE GENOMIC DNA]</scope>
    <source>
        <strain evidence="4">ARYD1</strain>
    </source>
</reference>
<dbReference type="InterPro" id="IPR008201">
    <property type="entry name" value="HepT-like"/>
</dbReference>
<dbReference type="GO" id="GO:0016787">
    <property type="term" value="F:hydrolase activity"/>
    <property type="evidence" value="ECO:0007669"/>
    <property type="project" value="UniProtKB-KW"/>
</dbReference>